<evidence type="ECO:0000259" key="3">
    <source>
        <dbReference type="SMART" id="SM00507"/>
    </source>
</evidence>
<name>A0A8S5S674_9CAUD</name>
<sequence length="103" mass="12547">MNNSFYKRKGWRLKRVNILKRDNYECRECRRYGKRVDATTVHHIYPYQEYPELALESDNLISLCNRCHELMHDRGTQEITQLGKAWQTRAEKKLKNKNFKDKK</sequence>
<feature type="domain" description="HNH nuclease" evidence="3">
    <location>
        <begin position="13"/>
        <end position="69"/>
    </location>
</feature>
<dbReference type="GO" id="GO:0008270">
    <property type="term" value="F:zinc ion binding"/>
    <property type="evidence" value="ECO:0007669"/>
    <property type="project" value="InterPro"/>
</dbReference>
<dbReference type="InterPro" id="IPR003615">
    <property type="entry name" value="HNH_nuc"/>
</dbReference>
<dbReference type="PANTHER" id="PTHR41286">
    <property type="entry name" value="HNH NUCLEASE YAJD-RELATED"/>
    <property type="match status" value="1"/>
</dbReference>
<dbReference type="GO" id="GO:0003676">
    <property type="term" value="F:nucleic acid binding"/>
    <property type="evidence" value="ECO:0007669"/>
    <property type="project" value="InterPro"/>
</dbReference>
<dbReference type="SMART" id="SM00507">
    <property type="entry name" value="HNHc"/>
    <property type="match status" value="1"/>
</dbReference>
<protein>
    <submittedName>
        <fullName evidence="4">NinG recombination protein</fullName>
    </submittedName>
</protein>
<dbReference type="GO" id="GO:0016787">
    <property type="term" value="F:hydrolase activity"/>
    <property type="evidence" value="ECO:0007669"/>
    <property type="project" value="UniProtKB-KW"/>
</dbReference>
<dbReference type="Pfam" id="PF01844">
    <property type="entry name" value="HNH"/>
    <property type="match status" value="1"/>
</dbReference>
<evidence type="ECO:0000313" key="4">
    <source>
        <dbReference type="EMBL" id="DAF46548.1"/>
    </source>
</evidence>
<dbReference type="GO" id="GO:0004519">
    <property type="term" value="F:endonuclease activity"/>
    <property type="evidence" value="ECO:0007669"/>
    <property type="project" value="InterPro"/>
</dbReference>
<evidence type="ECO:0000256" key="2">
    <source>
        <dbReference type="ARBA" id="ARBA00022801"/>
    </source>
</evidence>
<proteinExistence type="predicted"/>
<evidence type="ECO:0000256" key="1">
    <source>
        <dbReference type="ARBA" id="ARBA00022722"/>
    </source>
</evidence>
<keyword evidence="1" id="KW-0540">Nuclease</keyword>
<accession>A0A8S5S674</accession>
<dbReference type="InterPro" id="IPR002711">
    <property type="entry name" value="HNH"/>
</dbReference>
<dbReference type="Gene3D" id="1.10.30.50">
    <property type="match status" value="1"/>
</dbReference>
<dbReference type="PANTHER" id="PTHR41286:SF1">
    <property type="entry name" value="HNH NUCLEASE YAJD-RELATED"/>
    <property type="match status" value="1"/>
</dbReference>
<dbReference type="CDD" id="cd00085">
    <property type="entry name" value="HNHc"/>
    <property type="match status" value="1"/>
</dbReference>
<reference evidence="4" key="1">
    <citation type="journal article" date="2021" name="Proc. Natl. Acad. Sci. U.S.A.">
        <title>A Catalog of Tens of Thousands of Viruses from Human Metagenomes Reveals Hidden Associations with Chronic Diseases.</title>
        <authorList>
            <person name="Tisza M.J."/>
            <person name="Buck C.B."/>
        </authorList>
    </citation>
    <scope>NUCLEOTIDE SEQUENCE</scope>
    <source>
        <strain evidence="4">Ct1ba2</strain>
    </source>
</reference>
<keyword evidence="2" id="KW-0378">Hydrolase</keyword>
<organism evidence="4">
    <name type="scientific">Myoviridae sp. ct1ba2</name>
    <dbReference type="NCBI Taxonomy" id="2827654"/>
    <lineage>
        <taxon>Viruses</taxon>
        <taxon>Duplodnaviria</taxon>
        <taxon>Heunggongvirae</taxon>
        <taxon>Uroviricota</taxon>
        <taxon>Caudoviricetes</taxon>
    </lineage>
</organism>
<dbReference type="EMBL" id="BK032540">
    <property type="protein sequence ID" value="DAF46548.1"/>
    <property type="molecule type" value="Genomic_DNA"/>
</dbReference>